<keyword evidence="1" id="KW-1133">Transmembrane helix</keyword>
<sequence length="182" mass="19722">MNNNKIQILAVATAFLVIGVGIAVFVQIYVGSLVETPSLGTDMLNQYFMESGLFTPHSSATCDGTEAFVEIKSGSNKGYCIEKNERVAEHWEDAKYTCANAGKRLSEPFEWKFACQNAETLGLSAMTGNWEWASNFSLPLYDVNSSGVGSSVFGSSGCGYATWGWVGYNTGNEASLAFRCVR</sequence>
<keyword evidence="1" id="KW-0472">Membrane</keyword>
<evidence type="ECO:0008006" key="4">
    <source>
        <dbReference type="Google" id="ProtNLM"/>
    </source>
</evidence>
<keyword evidence="1" id="KW-0812">Transmembrane</keyword>
<name>A0A2M7CQR2_9BACT</name>
<accession>A0A2M7CQR2</accession>
<proteinExistence type="predicted"/>
<evidence type="ECO:0000313" key="3">
    <source>
        <dbReference type="Proteomes" id="UP000230595"/>
    </source>
</evidence>
<dbReference type="SUPFAM" id="SSF56436">
    <property type="entry name" value="C-type lectin-like"/>
    <property type="match status" value="1"/>
</dbReference>
<dbReference type="Proteomes" id="UP000230595">
    <property type="component" value="Unassembled WGS sequence"/>
</dbReference>
<dbReference type="InterPro" id="IPR016187">
    <property type="entry name" value="CTDL_fold"/>
</dbReference>
<protein>
    <recommendedName>
        <fullName evidence="4">Sulfatase-modifying factor enzyme domain-containing protein</fullName>
    </recommendedName>
</protein>
<evidence type="ECO:0000256" key="1">
    <source>
        <dbReference type="SAM" id="Phobius"/>
    </source>
</evidence>
<evidence type="ECO:0000313" key="2">
    <source>
        <dbReference type="EMBL" id="PIV32014.1"/>
    </source>
</evidence>
<reference evidence="3" key="1">
    <citation type="submission" date="2017-09" db="EMBL/GenBank/DDBJ databases">
        <title>Depth-based differentiation of microbial function through sediment-hosted aquifers and enrichment of novel symbionts in the deep terrestrial subsurface.</title>
        <authorList>
            <person name="Probst A.J."/>
            <person name="Ladd B."/>
            <person name="Jarett J.K."/>
            <person name="Geller-Mcgrath D.E."/>
            <person name="Sieber C.M.K."/>
            <person name="Emerson J.B."/>
            <person name="Anantharaman K."/>
            <person name="Thomas B.C."/>
            <person name="Malmstrom R."/>
            <person name="Stieglmeier M."/>
            <person name="Klingl A."/>
            <person name="Woyke T."/>
            <person name="Ryan C.M."/>
            <person name="Banfield J.F."/>
        </authorList>
    </citation>
    <scope>NUCLEOTIDE SEQUENCE [LARGE SCALE GENOMIC DNA]</scope>
</reference>
<comment type="caution">
    <text evidence="2">The sequence shown here is derived from an EMBL/GenBank/DDBJ whole genome shotgun (WGS) entry which is preliminary data.</text>
</comment>
<gene>
    <name evidence="2" type="ORF">COS33_00130</name>
</gene>
<dbReference type="AlphaFoldDB" id="A0A2M7CQR2"/>
<feature type="transmembrane region" description="Helical" evidence="1">
    <location>
        <begin position="6"/>
        <end position="30"/>
    </location>
</feature>
<organism evidence="2 3">
    <name type="scientific">Candidatus Wolfebacteria bacterium CG02_land_8_20_14_3_00_37_12</name>
    <dbReference type="NCBI Taxonomy" id="1975066"/>
    <lineage>
        <taxon>Bacteria</taxon>
        <taxon>Candidatus Wolfeibacteriota</taxon>
    </lineage>
</organism>
<dbReference type="EMBL" id="PEUH01000003">
    <property type="protein sequence ID" value="PIV32014.1"/>
    <property type="molecule type" value="Genomic_DNA"/>
</dbReference>